<feature type="transmembrane region" description="Helical" evidence="1">
    <location>
        <begin position="274"/>
        <end position="290"/>
    </location>
</feature>
<protein>
    <submittedName>
        <fullName evidence="2">Membrane protein</fullName>
    </submittedName>
</protein>
<feature type="transmembrane region" description="Helical" evidence="1">
    <location>
        <begin position="205"/>
        <end position="228"/>
    </location>
</feature>
<dbReference type="Proteomes" id="UP000076848">
    <property type="component" value="Unassembled WGS sequence"/>
</dbReference>
<dbReference type="RefSeq" id="WP_066124875.1">
    <property type="nucleotide sequence ID" value="NZ_FKIF01000002.1"/>
</dbReference>
<feature type="transmembrane region" description="Helical" evidence="1">
    <location>
        <begin position="83"/>
        <end position="109"/>
    </location>
</feature>
<feature type="transmembrane region" description="Helical" evidence="1">
    <location>
        <begin position="367"/>
        <end position="386"/>
    </location>
</feature>
<keyword evidence="1" id="KW-0812">Transmembrane</keyword>
<gene>
    <name evidence="2" type="ORF">SAMEA3906486_01315</name>
</gene>
<feature type="transmembrane region" description="Helical" evidence="1">
    <location>
        <begin position="249"/>
        <end position="268"/>
    </location>
</feature>
<keyword evidence="1" id="KW-0472">Membrane</keyword>
<organism evidence="2 3">
    <name type="scientific">Bordetella ansorpii</name>
    <dbReference type="NCBI Taxonomy" id="288768"/>
    <lineage>
        <taxon>Bacteria</taxon>
        <taxon>Pseudomonadati</taxon>
        <taxon>Pseudomonadota</taxon>
        <taxon>Betaproteobacteria</taxon>
        <taxon>Burkholderiales</taxon>
        <taxon>Alcaligenaceae</taxon>
        <taxon>Bordetella</taxon>
    </lineage>
</organism>
<feature type="transmembrane region" description="Helical" evidence="1">
    <location>
        <begin position="160"/>
        <end position="185"/>
    </location>
</feature>
<dbReference type="Pfam" id="PF07399">
    <property type="entry name" value="Na_H_antiport_3"/>
    <property type="match status" value="1"/>
</dbReference>
<feature type="transmembrane region" description="Helical" evidence="1">
    <location>
        <begin position="406"/>
        <end position="424"/>
    </location>
</feature>
<keyword evidence="3" id="KW-1185">Reference proteome</keyword>
<feature type="transmembrane region" description="Helical" evidence="1">
    <location>
        <begin position="7"/>
        <end position="30"/>
    </location>
</feature>
<feature type="transmembrane region" description="Helical" evidence="1">
    <location>
        <begin position="334"/>
        <end position="355"/>
    </location>
</feature>
<sequence>MPQTIEIVATALFAVAVLHTFSVSFFARLAHRNGPHAGIWHMLSEVEAVFGVWAFVLLVCMALLGGTHSAIEYMDTRNFTEPLFVFAIMVVAASRPILEMVSILLRAAARLLPVRRELSTFFVVMALVPLGGSFITEPAAMTLAALLLRDGYFRVSGRAGFKYLTLGVLFVNVSIGGVLTAYAAPPVLMVASTFGWDTAFMAQHFGWRAAVAVVVNALVLTLVCRAALLEGSVGTGKGVDADDGDKSRAPVPAWVMLMHLLFLAGVVLTAHHPAVFLGLLMLFIGFAEGYKRHQNRLLIKEGLMVGFFLAGLVVLGGLQKWWLQDLLGGLSPLVLFGGATALTAITDNAALTYLGSLVEGTNDVWRYMLVAGAVTGGGLTVIANAPNPAGFSILKNHFPDGSISPGRLFVCALAPTAVASVMFLV</sequence>
<dbReference type="STRING" id="288768.SAMEA3906486_01315"/>
<dbReference type="AlphaFoldDB" id="A0A157S9J5"/>
<reference evidence="2 3" key="1">
    <citation type="submission" date="2016-04" db="EMBL/GenBank/DDBJ databases">
        <authorList>
            <consortium name="Pathogen Informatics"/>
        </authorList>
    </citation>
    <scope>NUCLEOTIDE SEQUENCE [LARGE SCALE GENOMIC DNA]</scope>
    <source>
        <strain evidence="2 3">H050680373</strain>
    </source>
</reference>
<proteinExistence type="predicted"/>
<feature type="transmembrane region" description="Helical" evidence="1">
    <location>
        <begin position="50"/>
        <end position="71"/>
    </location>
</feature>
<evidence type="ECO:0000313" key="2">
    <source>
        <dbReference type="EMBL" id="SAI67087.1"/>
    </source>
</evidence>
<evidence type="ECO:0000256" key="1">
    <source>
        <dbReference type="SAM" id="Phobius"/>
    </source>
</evidence>
<dbReference type="EMBL" id="FKIF01000002">
    <property type="protein sequence ID" value="SAI67087.1"/>
    <property type="molecule type" value="Genomic_DNA"/>
</dbReference>
<dbReference type="OrthoDB" id="248356at2"/>
<name>A0A157S9J5_9BORD</name>
<evidence type="ECO:0000313" key="3">
    <source>
        <dbReference type="Proteomes" id="UP000076848"/>
    </source>
</evidence>
<feature type="transmembrane region" description="Helical" evidence="1">
    <location>
        <begin position="121"/>
        <end position="148"/>
    </location>
</feature>
<accession>A0A157S9J5</accession>
<dbReference type="InterPro" id="IPR009978">
    <property type="entry name" value="Na_H_antiport_3"/>
</dbReference>
<feature type="transmembrane region" description="Helical" evidence="1">
    <location>
        <begin position="302"/>
        <end position="322"/>
    </location>
</feature>
<keyword evidence="1" id="KW-1133">Transmembrane helix</keyword>